<dbReference type="GO" id="GO:0005840">
    <property type="term" value="C:ribosome"/>
    <property type="evidence" value="ECO:0007669"/>
    <property type="project" value="UniProtKB-KW"/>
</dbReference>
<dbReference type="AlphaFoldDB" id="A0A4Y9ZQV2"/>
<comment type="caution">
    <text evidence="7">The sequence shown here is derived from an EMBL/GenBank/DDBJ whole genome shotgun (WGS) entry which is preliminary data.</text>
</comment>
<feature type="domain" description="Ribosomal protein/NADH dehydrogenase" evidence="6">
    <location>
        <begin position="40"/>
        <end position="118"/>
    </location>
</feature>
<evidence type="ECO:0000313" key="7">
    <source>
        <dbReference type="EMBL" id="TFY77152.1"/>
    </source>
</evidence>
<evidence type="ECO:0000256" key="3">
    <source>
        <dbReference type="ARBA" id="ARBA00023128"/>
    </source>
</evidence>
<keyword evidence="4" id="KW-0687">Ribonucleoprotein</keyword>
<dbReference type="GO" id="GO:0003735">
    <property type="term" value="F:structural constituent of ribosome"/>
    <property type="evidence" value="ECO:0007669"/>
    <property type="project" value="InterPro"/>
</dbReference>
<evidence type="ECO:0000259" key="6">
    <source>
        <dbReference type="SMART" id="SM00916"/>
    </source>
</evidence>
<reference evidence="7 8" key="1">
    <citation type="submission" date="2019-02" db="EMBL/GenBank/DDBJ databases">
        <title>Genome sequencing of the rare red list fungi Hericium alpestre (H. flagellum).</title>
        <authorList>
            <person name="Buettner E."/>
            <person name="Kellner H."/>
        </authorList>
    </citation>
    <scope>NUCLEOTIDE SEQUENCE [LARGE SCALE GENOMIC DNA]</scope>
    <source>
        <strain evidence="7 8">DSM 108284</strain>
    </source>
</reference>
<accession>A0A4Y9ZQV2</accession>
<evidence type="ECO:0000256" key="1">
    <source>
        <dbReference type="ARBA" id="ARBA00004173"/>
    </source>
</evidence>
<dbReference type="SMART" id="SM00916">
    <property type="entry name" value="L51_S25_CI-B8"/>
    <property type="match status" value="1"/>
</dbReference>
<dbReference type="PANTHER" id="PTHR13274">
    <property type="entry name" value="MITOCHONDRIAL RIBOSOMAL PROTEIN S25"/>
    <property type="match status" value="1"/>
</dbReference>
<keyword evidence="8" id="KW-1185">Reference proteome</keyword>
<dbReference type="InterPro" id="IPR036249">
    <property type="entry name" value="Thioredoxin-like_sf"/>
</dbReference>
<keyword evidence="3" id="KW-0496">Mitochondrion</keyword>
<evidence type="ECO:0000256" key="4">
    <source>
        <dbReference type="ARBA" id="ARBA00023274"/>
    </source>
</evidence>
<protein>
    <recommendedName>
        <fullName evidence="6">Ribosomal protein/NADH dehydrogenase domain-containing protein</fullName>
    </recommendedName>
</protein>
<dbReference type="OrthoDB" id="1696305at2759"/>
<dbReference type="Proteomes" id="UP000298061">
    <property type="component" value="Unassembled WGS sequence"/>
</dbReference>
<dbReference type="PANTHER" id="PTHR13274:SF2">
    <property type="entry name" value="SMALL RIBOSOMAL SUBUNIT PROTEIN MS25"/>
    <property type="match status" value="1"/>
</dbReference>
<comment type="subcellular location">
    <subcellularLocation>
        <location evidence="1">Mitochondrion</location>
    </subcellularLocation>
</comment>
<feature type="region of interest" description="Disordered" evidence="5">
    <location>
        <begin position="140"/>
        <end position="162"/>
    </location>
</feature>
<dbReference type="Pfam" id="PF05047">
    <property type="entry name" value="L51_S25_CI-B8"/>
    <property type="match status" value="1"/>
</dbReference>
<evidence type="ECO:0000256" key="2">
    <source>
        <dbReference type="ARBA" id="ARBA00022980"/>
    </source>
</evidence>
<dbReference type="EMBL" id="SFCI01000989">
    <property type="protein sequence ID" value="TFY77152.1"/>
    <property type="molecule type" value="Genomic_DNA"/>
</dbReference>
<organism evidence="7 8">
    <name type="scientific">Hericium alpestre</name>
    <dbReference type="NCBI Taxonomy" id="135208"/>
    <lineage>
        <taxon>Eukaryota</taxon>
        <taxon>Fungi</taxon>
        <taxon>Dikarya</taxon>
        <taxon>Basidiomycota</taxon>
        <taxon>Agaricomycotina</taxon>
        <taxon>Agaricomycetes</taxon>
        <taxon>Russulales</taxon>
        <taxon>Hericiaceae</taxon>
        <taxon>Hericium</taxon>
    </lineage>
</organism>
<sequence>MARKVKAVLGPSRLSQILLNLNKSPKPQLSGVKSLRLTLALKNDHFGARHFVKEDLPRIQYANTNVSIHVDKRAKTKEESWNPEMVLEFRNGDTKSIDLANKWSANIFQELMDTAGGSSWTRWKNERQAAGLPILEGMRENASPFARTSPDHSKKGAAAVLP</sequence>
<dbReference type="InterPro" id="IPR040049">
    <property type="entry name" value="Ribosomal_mS25/mL61"/>
</dbReference>
<dbReference type="SUPFAM" id="SSF52833">
    <property type="entry name" value="Thioredoxin-like"/>
    <property type="match status" value="1"/>
</dbReference>
<name>A0A4Y9ZQV2_9AGAM</name>
<gene>
    <name evidence="7" type="ORF">EWM64_g6859</name>
</gene>
<proteinExistence type="predicted"/>
<keyword evidence="2" id="KW-0689">Ribosomal protein</keyword>
<dbReference type="Gene3D" id="3.40.30.10">
    <property type="entry name" value="Glutaredoxin"/>
    <property type="match status" value="1"/>
</dbReference>
<evidence type="ECO:0000313" key="8">
    <source>
        <dbReference type="Proteomes" id="UP000298061"/>
    </source>
</evidence>
<dbReference type="InterPro" id="IPR007741">
    <property type="entry name" value="Ribosomal_mL43/mS25/NADH_DH"/>
</dbReference>
<evidence type="ECO:0000256" key="5">
    <source>
        <dbReference type="SAM" id="MobiDB-lite"/>
    </source>
</evidence>
<dbReference type="GO" id="GO:0005739">
    <property type="term" value="C:mitochondrion"/>
    <property type="evidence" value="ECO:0007669"/>
    <property type="project" value="UniProtKB-SubCell"/>
</dbReference>
<dbReference type="STRING" id="135208.A0A4Y9ZQV2"/>
<dbReference type="GO" id="GO:1990904">
    <property type="term" value="C:ribonucleoprotein complex"/>
    <property type="evidence" value="ECO:0007669"/>
    <property type="project" value="UniProtKB-KW"/>
</dbReference>